<dbReference type="Proteomes" id="UP000823894">
    <property type="component" value="Unassembled WGS sequence"/>
</dbReference>
<feature type="signal peptide" evidence="7">
    <location>
        <begin position="1"/>
        <end position="20"/>
    </location>
</feature>
<keyword evidence="2" id="KW-1003">Cell membrane</keyword>
<reference evidence="9" key="2">
    <citation type="submission" date="2021-04" db="EMBL/GenBank/DDBJ databases">
        <authorList>
            <person name="Gilroy R."/>
        </authorList>
    </citation>
    <scope>NUCLEOTIDE SEQUENCE</scope>
    <source>
        <strain evidence="9">ChiGjej1B1-1692</strain>
    </source>
</reference>
<dbReference type="NCBIfam" id="TIGR00360">
    <property type="entry name" value="ComEC_N-term"/>
    <property type="match status" value="1"/>
</dbReference>
<evidence type="ECO:0000256" key="3">
    <source>
        <dbReference type="ARBA" id="ARBA00022692"/>
    </source>
</evidence>
<name>A0A9D2SXI3_9FIRM</name>
<feature type="transmembrane region" description="Helical" evidence="6">
    <location>
        <begin position="458"/>
        <end position="477"/>
    </location>
</feature>
<dbReference type="InterPro" id="IPR004477">
    <property type="entry name" value="ComEC_N"/>
</dbReference>
<feature type="transmembrane region" description="Helical" evidence="6">
    <location>
        <begin position="200"/>
        <end position="222"/>
    </location>
</feature>
<evidence type="ECO:0000256" key="7">
    <source>
        <dbReference type="SAM" id="SignalP"/>
    </source>
</evidence>
<comment type="subcellular location">
    <subcellularLocation>
        <location evidence="1">Cell membrane</location>
        <topology evidence="1">Multi-pass membrane protein</topology>
    </subcellularLocation>
</comment>
<dbReference type="SUPFAM" id="SSF56281">
    <property type="entry name" value="Metallo-hydrolase/oxidoreductase"/>
    <property type="match status" value="1"/>
</dbReference>
<protein>
    <submittedName>
        <fullName evidence="9">ComEC/Rec2 family competence protein</fullName>
    </submittedName>
</protein>
<feature type="domain" description="Metallo-beta-lactamase" evidence="8">
    <location>
        <begin position="537"/>
        <end position="742"/>
    </location>
</feature>
<dbReference type="InterPro" id="IPR052159">
    <property type="entry name" value="Competence_DNA_uptake"/>
</dbReference>
<dbReference type="PANTHER" id="PTHR30619:SF1">
    <property type="entry name" value="RECOMBINATION PROTEIN 2"/>
    <property type="match status" value="1"/>
</dbReference>
<dbReference type="InterPro" id="IPR036866">
    <property type="entry name" value="RibonucZ/Hydroxyglut_hydro"/>
</dbReference>
<keyword evidence="3 6" id="KW-0812">Transmembrane</keyword>
<keyword evidence="4 6" id="KW-1133">Transmembrane helix</keyword>
<sequence>MIKRPLCTACLLFLAIQAVRVFGLKSAGDLQPSALENAVSEGTRVSLTGTVCKKEEKEKVTAVFLKDNAVFVREDHINESKLLVYVEQSSDWETIKIGNRVRVEGEVSLFGPARNPGNFDQKSYYQRQGIHVLVWADGLTAVSSRTDRLKEALAGIRASWGELLVRHLGEYYGGTMSAVLLGEKGGLDPEMKKLYQKNGIGHLLAISGLHMSFIGMGIYGLLRRTGVPFIPAGIAGGAVLVLYTLMIGAGVSSLRALIMFLVRVGADMTGRDYDLPTSLALAAAVICAWQPLYLSDAGFLLSFGAILGIWLLSPVTAELLGCGREKKSGRAWKTMRDRPGRTGTEKIKKALAVRMQKTAASCAESLAASIAINLMLLGPMLYFYFEIPPYSVLLNILVIPVMPLAMGAGLGGLILAMISGPAGGAVLQICRAVLWSYDRACGIFGSLPGNRIVAGRPGMLLFVCYYAVLFLLAAAFFSLSEIRRSMEERGEKMRRGSALLKGTGAAMVVSGVVMTAVCRAGYRCGNDVQVTVLDVGQGDGIFVRGPSGGNYFVDGGSSDVSAAGIYRIEPYLLSCAVDSLDYVIVTHGDEDHCSGILELLEDQELGVRISTLVLPAEEYRDEKLREIGRKAEENGTRVVEMTAGQSLTEADGEFSITCLAPETGAGIEPGNAASLVLDVRYGRFGMLLTGDVEGEGEEKLLKSGRLTACPVLKAAHHGSKNSGAEAFLETVRPLAAVISAGIGNRYGHPHPETLERLEEIGCSVYTTQECGAVTIRSDGRSMILERFIPEDERNGV</sequence>
<evidence type="ECO:0000256" key="6">
    <source>
        <dbReference type="SAM" id="Phobius"/>
    </source>
</evidence>
<feature type="chain" id="PRO_5038650588" evidence="7">
    <location>
        <begin position="21"/>
        <end position="796"/>
    </location>
</feature>
<keyword evidence="7" id="KW-0732">Signal</keyword>
<feature type="transmembrane region" description="Helical" evidence="6">
    <location>
        <begin position="234"/>
        <end position="261"/>
    </location>
</feature>
<gene>
    <name evidence="9" type="ORF">H9757_00385</name>
</gene>
<evidence type="ECO:0000256" key="4">
    <source>
        <dbReference type="ARBA" id="ARBA00022989"/>
    </source>
</evidence>
<dbReference type="CDD" id="cd07731">
    <property type="entry name" value="ComA-like_MBL-fold"/>
    <property type="match status" value="1"/>
</dbReference>
<evidence type="ECO:0000256" key="5">
    <source>
        <dbReference type="ARBA" id="ARBA00023136"/>
    </source>
</evidence>
<dbReference type="Gene3D" id="3.60.15.10">
    <property type="entry name" value="Ribonuclease Z/Hydroxyacylglutathione hydrolase-like"/>
    <property type="match status" value="1"/>
</dbReference>
<dbReference type="EMBL" id="DWWK01000006">
    <property type="protein sequence ID" value="HJC37515.1"/>
    <property type="molecule type" value="Genomic_DNA"/>
</dbReference>
<dbReference type="Pfam" id="PF13567">
    <property type="entry name" value="DUF4131"/>
    <property type="match status" value="1"/>
</dbReference>
<feature type="transmembrane region" description="Helical" evidence="6">
    <location>
        <begin position="273"/>
        <end position="292"/>
    </location>
</feature>
<feature type="transmembrane region" description="Helical" evidence="6">
    <location>
        <begin position="392"/>
        <end position="418"/>
    </location>
</feature>
<dbReference type="AlphaFoldDB" id="A0A9D2SXI3"/>
<organism evidence="9 10">
    <name type="scientific">Candidatus Mediterraneibacter faecigallinarum</name>
    <dbReference type="NCBI Taxonomy" id="2838669"/>
    <lineage>
        <taxon>Bacteria</taxon>
        <taxon>Bacillati</taxon>
        <taxon>Bacillota</taxon>
        <taxon>Clostridia</taxon>
        <taxon>Lachnospirales</taxon>
        <taxon>Lachnospiraceae</taxon>
        <taxon>Mediterraneibacter</taxon>
    </lineage>
</organism>
<evidence type="ECO:0000259" key="8">
    <source>
        <dbReference type="SMART" id="SM00849"/>
    </source>
</evidence>
<accession>A0A9D2SXI3</accession>
<evidence type="ECO:0000313" key="10">
    <source>
        <dbReference type="Proteomes" id="UP000823894"/>
    </source>
</evidence>
<dbReference type="Pfam" id="PF00753">
    <property type="entry name" value="Lactamase_B"/>
    <property type="match status" value="1"/>
</dbReference>
<dbReference type="Pfam" id="PF03772">
    <property type="entry name" value="Competence"/>
    <property type="match status" value="1"/>
</dbReference>
<dbReference type="PANTHER" id="PTHR30619">
    <property type="entry name" value="DNA INTERNALIZATION/COMPETENCE PROTEIN COMEC/REC2"/>
    <property type="match status" value="1"/>
</dbReference>
<dbReference type="GO" id="GO:0005886">
    <property type="term" value="C:plasma membrane"/>
    <property type="evidence" value="ECO:0007669"/>
    <property type="project" value="UniProtKB-SubCell"/>
</dbReference>
<proteinExistence type="predicted"/>
<reference evidence="9" key="1">
    <citation type="journal article" date="2021" name="PeerJ">
        <title>Extensive microbial diversity within the chicken gut microbiome revealed by metagenomics and culture.</title>
        <authorList>
            <person name="Gilroy R."/>
            <person name="Ravi A."/>
            <person name="Getino M."/>
            <person name="Pursley I."/>
            <person name="Horton D.L."/>
            <person name="Alikhan N.F."/>
            <person name="Baker D."/>
            <person name="Gharbi K."/>
            <person name="Hall N."/>
            <person name="Watson M."/>
            <person name="Adriaenssens E.M."/>
            <person name="Foster-Nyarko E."/>
            <person name="Jarju S."/>
            <person name="Secka A."/>
            <person name="Antonio M."/>
            <person name="Oren A."/>
            <person name="Chaudhuri R.R."/>
            <person name="La Ragione R."/>
            <person name="Hildebrand F."/>
            <person name="Pallen M.J."/>
        </authorList>
    </citation>
    <scope>NUCLEOTIDE SEQUENCE</scope>
    <source>
        <strain evidence="9">ChiGjej1B1-1692</strain>
    </source>
</reference>
<evidence type="ECO:0000313" key="9">
    <source>
        <dbReference type="EMBL" id="HJC37515.1"/>
    </source>
</evidence>
<evidence type="ECO:0000256" key="2">
    <source>
        <dbReference type="ARBA" id="ARBA00022475"/>
    </source>
</evidence>
<dbReference type="InterPro" id="IPR001279">
    <property type="entry name" value="Metallo-B-lactamas"/>
</dbReference>
<comment type="caution">
    <text evidence="9">The sequence shown here is derived from an EMBL/GenBank/DDBJ whole genome shotgun (WGS) entry which is preliminary data.</text>
</comment>
<dbReference type="InterPro" id="IPR025405">
    <property type="entry name" value="DUF4131"/>
</dbReference>
<evidence type="ECO:0000256" key="1">
    <source>
        <dbReference type="ARBA" id="ARBA00004651"/>
    </source>
</evidence>
<dbReference type="InterPro" id="IPR035681">
    <property type="entry name" value="ComA-like_MBL"/>
</dbReference>
<dbReference type="SMART" id="SM00849">
    <property type="entry name" value="Lactamase_B"/>
    <property type="match status" value="1"/>
</dbReference>
<feature type="transmembrane region" description="Helical" evidence="6">
    <location>
        <begin position="365"/>
        <end position="385"/>
    </location>
</feature>
<feature type="transmembrane region" description="Helical" evidence="6">
    <location>
        <begin position="299"/>
        <end position="317"/>
    </location>
</feature>
<keyword evidence="5 6" id="KW-0472">Membrane</keyword>